<dbReference type="AlphaFoldDB" id="A0A399QR14"/>
<feature type="domain" description="HTH cro/C1-type" evidence="2">
    <location>
        <begin position="13"/>
        <end position="50"/>
    </location>
</feature>
<dbReference type="OrthoDB" id="7605634at2"/>
<reference evidence="3 4" key="1">
    <citation type="submission" date="2018-08" db="EMBL/GenBank/DDBJ databases">
        <title>Henriciella mobilis sp. nov., isolated from seawater.</title>
        <authorList>
            <person name="Cheng H."/>
            <person name="Wu Y.-H."/>
            <person name="Xu X.-W."/>
            <person name="Guo L.-L."/>
        </authorList>
    </citation>
    <scope>NUCLEOTIDE SEQUENCE [LARGE SCALE GENOMIC DNA]</scope>
    <source>
        <strain evidence="3 4">CCUG66934</strain>
    </source>
</reference>
<evidence type="ECO:0000256" key="1">
    <source>
        <dbReference type="ARBA" id="ARBA00022649"/>
    </source>
</evidence>
<dbReference type="Proteomes" id="UP000265431">
    <property type="component" value="Unassembled WGS sequence"/>
</dbReference>
<keyword evidence="4" id="KW-1185">Reference proteome</keyword>
<accession>A0A399QR14</accession>
<keyword evidence="3" id="KW-0238">DNA-binding</keyword>
<gene>
    <name evidence="3" type="ORF">D1224_13240</name>
</gene>
<proteinExistence type="predicted"/>
<sequence>MTNANQVRAWLNKIRERELLTLSEVARRAGVAESTLTRFANGETASLRALTVEKVGQMFGKFDNRSMRGVAESAAPYRSTMSADIRVTVKMSRETQMEVDQLDLDVVEIAHNAVERAVKTERMKRFSEENREAIESWNKLVEREGLWSDGLRAF</sequence>
<name>A0A399QR14_9PROT</name>
<evidence type="ECO:0000313" key="3">
    <source>
        <dbReference type="EMBL" id="RIJ21280.1"/>
    </source>
</evidence>
<dbReference type="SUPFAM" id="SSF47413">
    <property type="entry name" value="lambda repressor-like DNA-binding domains"/>
    <property type="match status" value="1"/>
</dbReference>
<dbReference type="CDD" id="cd00093">
    <property type="entry name" value="HTH_XRE"/>
    <property type="match status" value="1"/>
</dbReference>
<organism evidence="3 4">
    <name type="scientific">Henriciella barbarensis</name>
    <dbReference type="NCBI Taxonomy" id="86342"/>
    <lineage>
        <taxon>Bacteria</taxon>
        <taxon>Pseudomonadati</taxon>
        <taxon>Pseudomonadota</taxon>
        <taxon>Alphaproteobacteria</taxon>
        <taxon>Hyphomonadales</taxon>
        <taxon>Hyphomonadaceae</taxon>
        <taxon>Henriciella</taxon>
    </lineage>
</organism>
<protein>
    <submittedName>
        <fullName evidence="3">LacI family DNA-binding transcriptional regulator</fullName>
    </submittedName>
</protein>
<dbReference type="InterPro" id="IPR010982">
    <property type="entry name" value="Lambda_DNA-bd_dom_sf"/>
</dbReference>
<dbReference type="Pfam" id="PF07362">
    <property type="entry name" value="CcdA"/>
    <property type="match status" value="1"/>
</dbReference>
<dbReference type="EMBL" id="QWGB01000009">
    <property type="protein sequence ID" value="RIJ21280.1"/>
    <property type="molecule type" value="Genomic_DNA"/>
</dbReference>
<dbReference type="Pfam" id="PF01381">
    <property type="entry name" value="HTH_3"/>
    <property type="match status" value="1"/>
</dbReference>
<dbReference type="InterPro" id="IPR001387">
    <property type="entry name" value="Cro/C1-type_HTH"/>
</dbReference>
<comment type="caution">
    <text evidence="3">The sequence shown here is derived from an EMBL/GenBank/DDBJ whole genome shotgun (WGS) entry which is preliminary data.</text>
</comment>
<dbReference type="Gene3D" id="1.10.260.40">
    <property type="entry name" value="lambda repressor-like DNA-binding domains"/>
    <property type="match status" value="1"/>
</dbReference>
<dbReference type="InterPro" id="IPR009956">
    <property type="entry name" value="Post-segregation_anti-tox_CcdA"/>
</dbReference>
<keyword evidence="1" id="KW-1277">Toxin-antitoxin system</keyword>
<evidence type="ECO:0000313" key="4">
    <source>
        <dbReference type="Proteomes" id="UP000265431"/>
    </source>
</evidence>
<evidence type="ECO:0000259" key="2">
    <source>
        <dbReference type="Pfam" id="PF01381"/>
    </source>
</evidence>
<dbReference type="GO" id="GO:0003677">
    <property type="term" value="F:DNA binding"/>
    <property type="evidence" value="ECO:0007669"/>
    <property type="project" value="UniProtKB-KW"/>
</dbReference>